<dbReference type="InterPro" id="IPR027417">
    <property type="entry name" value="P-loop_NTPase"/>
</dbReference>
<evidence type="ECO:0000313" key="10">
    <source>
        <dbReference type="Proteomes" id="UP001501251"/>
    </source>
</evidence>
<organism evidence="9 10">
    <name type="scientific">Streptosporangium oxazolinicum</name>
    <dbReference type="NCBI Taxonomy" id="909287"/>
    <lineage>
        <taxon>Bacteria</taxon>
        <taxon>Bacillati</taxon>
        <taxon>Actinomycetota</taxon>
        <taxon>Actinomycetes</taxon>
        <taxon>Streptosporangiales</taxon>
        <taxon>Streptosporangiaceae</taxon>
        <taxon>Streptosporangium</taxon>
    </lineage>
</organism>
<evidence type="ECO:0000256" key="7">
    <source>
        <dbReference type="SAM" id="MobiDB-lite"/>
    </source>
</evidence>
<proteinExistence type="predicted"/>
<dbReference type="SMART" id="SM00382">
    <property type="entry name" value="AAA"/>
    <property type="match status" value="1"/>
</dbReference>
<evidence type="ECO:0000259" key="8">
    <source>
        <dbReference type="PROSITE" id="PS50893"/>
    </source>
</evidence>
<dbReference type="InterPro" id="IPR003439">
    <property type="entry name" value="ABC_transporter-like_ATP-bd"/>
</dbReference>
<feature type="domain" description="ABC transporter" evidence="8">
    <location>
        <begin position="70"/>
        <end position="287"/>
    </location>
</feature>
<sequence>MAAEFPVTLTSSRTEAPARADSRSAAEAPPRTDPRPSAEAPSRTEPRPSAEAPSHTDPRPSAETPSRTAVPVAAVRRLTRDFGERRVLDGVDLEIARGEFVALLGRSGSGKSTLLRVLAGLDPGAEGEVEVGGTVAVAFQEPRLVPWKRVLANVALGLRAPDPSAAALAALEEVGLGGLRDAWPLTLSGGEAQRASLARALVREPGLLLLDEPFSALDALTRITIHRLVLDLWARHRPGILLVTHDVDEAMLLADRVLVLDGGAIAHESRIELPRPRHRDHPDLIALRSTLLDRLGVTPEGTA</sequence>
<dbReference type="EMBL" id="BAABAQ010000011">
    <property type="protein sequence ID" value="GAA4201622.1"/>
    <property type="molecule type" value="Genomic_DNA"/>
</dbReference>
<name>A0ABP8B9S4_9ACTN</name>
<evidence type="ECO:0000256" key="4">
    <source>
        <dbReference type="ARBA" id="ARBA00022840"/>
    </source>
</evidence>
<feature type="region of interest" description="Disordered" evidence="7">
    <location>
        <begin position="1"/>
        <end position="72"/>
    </location>
</feature>
<keyword evidence="5" id="KW-1278">Translocase</keyword>
<keyword evidence="4 9" id="KW-0067">ATP-binding</keyword>
<keyword evidence="6" id="KW-0472">Membrane</keyword>
<dbReference type="SUPFAM" id="SSF52540">
    <property type="entry name" value="P-loop containing nucleoside triphosphate hydrolases"/>
    <property type="match status" value="1"/>
</dbReference>
<dbReference type="PROSITE" id="PS50893">
    <property type="entry name" value="ABC_TRANSPORTER_2"/>
    <property type="match status" value="1"/>
</dbReference>
<keyword evidence="1" id="KW-0813">Transport</keyword>
<evidence type="ECO:0000256" key="5">
    <source>
        <dbReference type="ARBA" id="ARBA00022967"/>
    </source>
</evidence>
<keyword evidence="10" id="KW-1185">Reference proteome</keyword>
<dbReference type="InterPro" id="IPR003593">
    <property type="entry name" value="AAA+_ATPase"/>
</dbReference>
<dbReference type="Gene3D" id="3.40.50.300">
    <property type="entry name" value="P-loop containing nucleotide triphosphate hydrolases"/>
    <property type="match status" value="1"/>
</dbReference>
<keyword evidence="3" id="KW-0547">Nucleotide-binding</keyword>
<evidence type="ECO:0000256" key="6">
    <source>
        <dbReference type="ARBA" id="ARBA00023136"/>
    </source>
</evidence>
<evidence type="ECO:0000256" key="2">
    <source>
        <dbReference type="ARBA" id="ARBA00022475"/>
    </source>
</evidence>
<dbReference type="InterPro" id="IPR050166">
    <property type="entry name" value="ABC_transporter_ATP-bind"/>
</dbReference>
<dbReference type="PANTHER" id="PTHR42788:SF17">
    <property type="entry name" value="ALIPHATIC SULFONATES IMPORT ATP-BINDING PROTEIN SSUB"/>
    <property type="match status" value="1"/>
</dbReference>
<comment type="caution">
    <text evidence="9">The sequence shown here is derived from an EMBL/GenBank/DDBJ whole genome shotgun (WGS) entry which is preliminary data.</text>
</comment>
<dbReference type="PROSITE" id="PS00211">
    <property type="entry name" value="ABC_TRANSPORTER_1"/>
    <property type="match status" value="1"/>
</dbReference>
<evidence type="ECO:0000313" key="9">
    <source>
        <dbReference type="EMBL" id="GAA4201622.1"/>
    </source>
</evidence>
<keyword evidence="2" id="KW-1003">Cell membrane</keyword>
<dbReference type="GO" id="GO:0005524">
    <property type="term" value="F:ATP binding"/>
    <property type="evidence" value="ECO:0007669"/>
    <property type="project" value="UniProtKB-KW"/>
</dbReference>
<dbReference type="Pfam" id="PF00005">
    <property type="entry name" value="ABC_tran"/>
    <property type="match status" value="1"/>
</dbReference>
<dbReference type="InterPro" id="IPR017871">
    <property type="entry name" value="ABC_transporter-like_CS"/>
</dbReference>
<evidence type="ECO:0000256" key="1">
    <source>
        <dbReference type="ARBA" id="ARBA00022448"/>
    </source>
</evidence>
<protein>
    <submittedName>
        <fullName evidence="9">ABC transporter ATP-binding protein</fullName>
    </submittedName>
</protein>
<accession>A0ABP8B9S4</accession>
<dbReference type="Proteomes" id="UP001501251">
    <property type="component" value="Unassembled WGS sequence"/>
</dbReference>
<dbReference type="PANTHER" id="PTHR42788">
    <property type="entry name" value="TAURINE IMPORT ATP-BINDING PROTEIN-RELATED"/>
    <property type="match status" value="1"/>
</dbReference>
<evidence type="ECO:0000256" key="3">
    <source>
        <dbReference type="ARBA" id="ARBA00022741"/>
    </source>
</evidence>
<reference evidence="10" key="1">
    <citation type="journal article" date="2019" name="Int. J. Syst. Evol. Microbiol.">
        <title>The Global Catalogue of Microorganisms (GCM) 10K type strain sequencing project: providing services to taxonomists for standard genome sequencing and annotation.</title>
        <authorList>
            <consortium name="The Broad Institute Genomics Platform"/>
            <consortium name="The Broad Institute Genome Sequencing Center for Infectious Disease"/>
            <person name="Wu L."/>
            <person name="Ma J."/>
        </authorList>
    </citation>
    <scope>NUCLEOTIDE SEQUENCE [LARGE SCALE GENOMIC DNA]</scope>
    <source>
        <strain evidence="10">JCM 17388</strain>
    </source>
</reference>
<feature type="compositionally biased region" description="Basic and acidic residues" evidence="7">
    <location>
        <begin position="16"/>
        <end position="60"/>
    </location>
</feature>
<gene>
    <name evidence="9" type="ORF">GCM10022252_56630</name>
</gene>